<evidence type="ECO:0000313" key="7">
    <source>
        <dbReference type="Proteomes" id="UP000654075"/>
    </source>
</evidence>
<dbReference type="GO" id="GO:0005829">
    <property type="term" value="C:cytosol"/>
    <property type="evidence" value="ECO:0007669"/>
    <property type="project" value="TreeGrafter"/>
</dbReference>
<dbReference type="InterPro" id="IPR014729">
    <property type="entry name" value="Rossmann-like_a/b/a_fold"/>
</dbReference>
<evidence type="ECO:0000256" key="2">
    <source>
        <dbReference type="ARBA" id="ARBA00022840"/>
    </source>
</evidence>
<name>A0A813GNB5_POLGL</name>
<organism evidence="6 7">
    <name type="scientific">Polarella glacialis</name>
    <name type="common">Dinoflagellate</name>
    <dbReference type="NCBI Taxonomy" id="89957"/>
    <lineage>
        <taxon>Eukaryota</taxon>
        <taxon>Sar</taxon>
        <taxon>Alveolata</taxon>
        <taxon>Dinophyceae</taxon>
        <taxon>Suessiales</taxon>
        <taxon>Suessiaceae</taxon>
        <taxon>Polarella</taxon>
    </lineage>
</organism>
<feature type="chain" id="PRO_5035596469" description="Glutamine amidotransferase type-2 domain-containing protein" evidence="3">
    <location>
        <begin position="17"/>
        <end position="351"/>
    </location>
</feature>
<evidence type="ECO:0000313" key="6">
    <source>
        <dbReference type="EMBL" id="CAE8624360.1"/>
    </source>
</evidence>
<dbReference type="InterPro" id="IPR029055">
    <property type="entry name" value="Ntn_hydrolases_N"/>
</dbReference>
<dbReference type="Pfam" id="PF13537">
    <property type="entry name" value="GATase_7"/>
    <property type="match status" value="1"/>
</dbReference>
<sequence>MCSFLVTSWLISNLTAVNMFLVPRGPDGTTTVQRGPFTFVHNLLHMTGERVQQPFVDDEVVAVYNGEIYNSRQVPEGVEGRHKFRSDGECIVPSYRHLGPRFPKILDGEWALTLVDFAKRVAIVSADVFATKPLWYSLHEGFHAASYQSALLALGLPQESLRTAEPNKVLVLNLDWRAEATPGPGVVRAEEKESFAVHEFDLRQFKETTDDWQKAFRRAVWKRTAGSNHPAFVGLSSGYDSGALHLALESEAAAHSVNYFTVSAEELPGVVASRLAAHHRSVARAWMLQLSLSDFVAERAWLEKAAEPFRYGKSNWAGGSVQEDGAAAGLSAIFRRCRNLEFVVISLTLQD</sequence>
<keyword evidence="1" id="KW-0547">Nucleotide-binding</keyword>
<dbReference type="SUPFAM" id="SSF56235">
    <property type="entry name" value="N-terminal nucleophile aminohydrolases (Ntn hydrolases)"/>
    <property type="match status" value="1"/>
</dbReference>
<dbReference type="InterPro" id="IPR050795">
    <property type="entry name" value="Asn_Synthetase"/>
</dbReference>
<evidence type="ECO:0000256" key="1">
    <source>
        <dbReference type="ARBA" id="ARBA00022741"/>
    </source>
</evidence>
<dbReference type="Proteomes" id="UP000654075">
    <property type="component" value="Unassembled WGS sequence"/>
</dbReference>
<dbReference type="PROSITE" id="PS51278">
    <property type="entry name" value="GATASE_TYPE_2"/>
    <property type="match status" value="1"/>
</dbReference>
<evidence type="ECO:0000313" key="5">
    <source>
        <dbReference type="EMBL" id="CAE8594601.1"/>
    </source>
</evidence>
<gene>
    <name evidence="5" type="ORF">PGLA1383_LOCUS13132</name>
    <name evidence="6" type="ORF">PGLA1383_LOCUS41487</name>
</gene>
<dbReference type="GO" id="GO:0004066">
    <property type="term" value="F:asparagine synthase (glutamine-hydrolyzing) activity"/>
    <property type="evidence" value="ECO:0007669"/>
    <property type="project" value="TreeGrafter"/>
</dbReference>
<dbReference type="PANTHER" id="PTHR11772">
    <property type="entry name" value="ASPARAGINE SYNTHETASE"/>
    <property type="match status" value="1"/>
</dbReference>
<dbReference type="PANTHER" id="PTHR11772:SF2">
    <property type="entry name" value="ASPARAGINE SYNTHETASE [GLUTAMINE-HYDROLYZING]"/>
    <property type="match status" value="1"/>
</dbReference>
<dbReference type="InterPro" id="IPR017932">
    <property type="entry name" value="GATase_2_dom"/>
</dbReference>
<dbReference type="GO" id="GO:0006529">
    <property type="term" value="P:asparagine biosynthetic process"/>
    <property type="evidence" value="ECO:0007669"/>
    <property type="project" value="TreeGrafter"/>
</dbReference>
<evidence type="ECO:0000256" key="3">
    <source>
        <dbReference type="SAM" id="SignalP"/>
    </source>
</evidence>
<keyword evidence="2" id="KW-0067">ATP-binding</keyword>
<proteinExistence type="predicted"/>
<dbReference type="OrthoDB" id="409189at2759"/>
<dbReference type="Gene3D" id="3.40.50.620">
    <property type="entry name" value="HUPs"/>
    <property type="match status" value="1"/>
</dbReference>
<evidence type="ECO:0000259" key="4">
    <source>
        <dbReference type="PROSITE" id="PS51278"/>
    </source>
</evidence>
<feature type="domain" description="Glutamine amidotransferase type-2" evidence="4">
    <location>
        <begin position="2"/>
        <end position="175"/>
    </location>
</feature>
<accession>A0A813GNB5</accession>
<dbReference type="EMBL" id="CAJNNV010028368">
    <property type="protein sequence ID" value="CAE8624360.1"/>
    <property type="molecule type" value="Genomic_DNA"/>
</dbReference>
<keyword evidence="7" id="KW-1185">Reference proteome</keyword>
<comment type="caution">
    <text evidence="6">The sequence shown here is derived from an EMBL/GenBank/DDBJ whole genome shotgun (WGS) entry which is preliminary data.</text>
</comment>
<dbReference type="AlphaFoldDB" id="A0A813GNB5"/>
<dbReference type="EMBL" id="CAJNNV010007188">
    <property type="protein sequence ID" value="CAE8594601.1"/>
    <property type="molecule type" value="Genomic_DNA"/>
</dbReference>
<dbReference type="Gene3D" id="3.60.20.10">
    <property type="entry name" value="Glutamine Phosphoribosylpyrophosphate, subunit 1, domain 1"/>
    <property type="match status" value="1"/>
</dbReference>
<keyword evidence="3" id="KW-0732">Signal</keyword>
<dbReference type="GO" id="GO:0005524">
    <property type="term" value="F:ATP binding"/>
    <property type="evidence" value="ECO:0007669"/>
    <property type="project" value="UniProtKB-KW"/>
</dbReference>
<protein>
    <recommendedName>
        <fullName evidence="4">Glutamine amidotransferase type-2 domain-containing protein</fullName>
    </recommendedName>
</protein>
<feature type="signal peptide" evidence="3">
    <location>
        <begin position="1"/>
        <end position="16"/>
    </location>
</feature>
<reference evidence="6" key="1">
    <citation type="submission" date="2021-02" db="EMBL/GenBank/DDBJ databases">
        <authorList>
            <person name="Dougan E. K."/>
            <person name="Rhodes N."/>
            <person name="Thang M."/>
            <person name="Chan C."/>
        </authorList>
    </citation>
    <scope>NUCLEOTIDE SEQUENCE</scope>
</reference>